<evidence type="ECO:0000256" key="6">
    <source>
        <dbReference type="ARBA" id="ARBA00023136"/>
    </source>
</evidence>
<dbReference type="PANTHER" id="PTHR43394">
    <property type="entry name" value="ATP-DEPENDENT PERMEASE MDL1, MITOCHONDRIAL"/>
    <property type="match status" value="1"/>
</dbReference>
<sequence>MNRKVLKWIVKNGRKSVLFIVLLTVLSIALSLLSLQFVTASRNVINIAVGQMDGVLRSACLYLVVLLLVRLFLQISINYANVHANSRFEIELKRHVFKTLINKDYLAVSQFHSGELLNRINSDVSVIVNGIVTIIPAFALFATSLVGGFWMLYSIDRFLALLILAVGPLVFLGARVYSKRYKVLHKDCQEAEGKTKSFMLEILQNILVVKSFSNENVVLDKSEELQRNNYRLKVKRTTVSVFAHVGIFLVFNAGYYFALAYCAYRLSAGQLTYGDLMAVLQLVNQIQSPFKNISGLVPRIFEVAASVERLMELEGLREESRTGRSLPKTAYEEMEALVFENVTFSYNADSVVADMNFSINKGECVVVAGESGVGKSTAMKLLLGILEPDCGSIYLKTHREKIKLGRATRELFAYVPQGNLILSGTIRENICFARADAAEAEIIQCAKIAQIWDFISSLEEGLDTVIGEKGLGLSEGQAQRISIARALLYGAPVLLLDESTSALDSQTEAALLQAVRGMTDKTCVIVSHKQAAFDICDKVVYINKQAK</sequence>
<dbReference type="InterPro" id="IPR003439">
    <property type="entry name" value="ABC_transporter-like_ATP-bd"/>
</dbReference>
<feature type="domain" description="ABC transporter" evidence="8">
    <location>
        <begin position="337"/>
        <end position="546"/>
    </location>
</feature>
<dbReference type="Pfam" id="PF00005">
    <property type="entry name" value="ABC_tran"/>
    <property type="match status" value="1"/>
</dbReference>
<dbReference type="SUPFAM" id="SSF52540">
    <property type="entry name" value="P-loop containing nucleoside triphosphate hydrolases"/>
    <property type="match status" value="1"/>
</dbReference>
<evidence type="ECO:0000313" key="10">
    <source>
        <dbReference type="EMBL" id="HIU48050.1"/>
    </source>
</evidence>
<comment type="subcellular location">
    <subcellularLocation>
        <location evidence="1">Cell membrane</location>
        <topology evidence="1">Multi-pass membrane protein</topology>
    </subcellularLocation>
</comment>
<evidence type="ECO:0000256" key="5">
    <source>
        <dbReference type="ARBA" id="ARBA00022989"/>
    </source>
</evidence>
<feature type="transmembrane region" description="Helical" evidence="7">
    <location>
        <begin position="158"/>
        <end position="177"/>
    </location>
</feature>
<reference evidence="10" key="1">
    <citation type="submission" date="2020-10" db="EMBL/GenBank/DDBJ databases">
        <authorList>
            <person name="Gilroy R."/>
        </authorList>
    </citation>
    <scope>NUCLEOTIDE SEQUENCE</scope>
    <source>
        <strain evidence="10">ChiSjej4B22-9803</strain>
    </source>
</reference>
<feature type="transmembrane region" description="Helical" evidence="7">
    <location>
        <begin position="237"/>
        <end position="258"/>
    </location>
</feature>
<proteinExistence type="predicted"/>
<evidence type="ECO:0000256" key="4">
    <source>
        <dbReference type="ARBA" id="ARBA00022840"/>
    </source>
</evidence>
<organism evidence="10 11">
    <name type="scientific">Candidatus Avimonoglobus intestinipullorum</name>
    <dbReference type="NCBI Taxonomy" id="2840699"/>
    <lineage>
        <taxon>Bacteria</taxon>
        <taxon>Bacillati</taxon>
        <taxon>Bacillota</taxon>
        <taxon>Clostridia</taxon>
        <taxon>Eubacteriales</taxon>
        <taxon>Candidatus Avimonoglobus</taxon>
    </lineage>
</organism>
<dbReference type="Pfam" id="PF00664">
    <property type="entry name" value="ABC_membrane"/>
    <property type="match status" value="1"/>
</dbReference>
<reference evidence="10" key="2">
    <citation type="journal article" date="2021" name="PeerJ">
        <title>Extensive microbial diversity within the chicken gut microbiome revealed by metagenomics and culture.</title>
        <authorList>
            <person name="Gilroy R."/>
            <person name="Ravi A."/>
            <person name="Getino M."/>
            <person name="Pursley I."/>
            <person name="Horton D.L."/>
            <person name="Alikhan N.F."/>
            <person name="Baker D."/>
            <person name="Gharbi K."/>
            <person name="Hall N."/>
            <person name="Watson M."/>
            <person name="Adriaenssens E.M."/>
            <person name="Foster-Nyarko E."/>
            <person name="Jarju S."/>
            <person name="Secka A."/>
            <person name="Antonio M."/>
            <person name="Oren A."/>
            <person name="Chaudhuri R.R."/>
            <person name="La Ragione R."/>
            <person name="Hildebrand F."/>
            <person name="Pallen M.J."/>
        </authorList>
    </citation>
    <scope>NUCLEOTIDE SEQUENCE</scope>
    <source>
        <strain evidence="10">ChiSjej4B22-9803</strain>
    </source>
</reference>
<dbReference type="GO" id="GO:0005524">
    <property type="term" value="F:ATP binding"/>
    <property type="evidence" value="ECO:0007669"/>
    <property type="project" value="UniProtKB-KW"/>
</dbReference>
<dbReference type="CDD" id="cd07346">
    <property type="entry name" value="ABC_6TM_exporters"/>
    <property type="match status" value="1"/>
</dbReference>
<dbReference type="InterPro" id="IPR039421">
    <property type="entry name" value="Type_1_exporter"/>
</dbReference>
<dbReference type="AlphaFoldDB" id="A0A9D1S5U0"/>
<dbReference type="PANTHER" id="PTHR43394:SF1">
    <property type="entry name" value="ATP-BINDING CASSETTE SUB-FAMILY B MEMBER 10, MITOCHONDRIAL"/>
    <property type="match status" value="1"/>
</dbReference>
<keyword evidence="6 7" id="KW-0472">Membrane</keyword>
<accession>A0A9D1S5U0</accession>
<comment type="caution">
    <text evidence="10">The sequence shown here is derived from an EMBL/GenBank/DDBJ whole genome shotgun (WGS) entry which is preliminary data.</text>
</comment>
<dbReference type="GO" id="GO:0005886">
    <property type="term" value="C:plasma membrane"/>
    <property type="evidence" value="ECO:0007669"/>
    <property type="project" value="UniProtKB-SubCell"/>
</dbReference>
<keyword evidence="4 10" id="KW-0067">ATP-binding</keyword>
<dbReference type="SMART" id="SM00382">
    <property type="entry name" value="AAA"/>
    <property type="match status" value="1"/>
</dbReference>
<dbReference type="Proteomes" id="UP000824111">
    <property type="component" value="Unassembled WGS sequence"/>
</dbReference>
<dbReference type="PROSITE" id="PS50929">
    <property type="entry name" value="ABC_TM1F"/>
    <property type="match status" value="1"/>
</dbReference>
<protein>
    <submittedName>
        <fullName evidence="10">ABC transporter ATP-binding protein</fullName>
    </submittedName>
</protein>
<dbReference type="InterPro" id="IPR011527">
    <property type="entry name" value="ABC1_TM_dom"/>
</dbReference>
<name>A0A9D1S5U0_9FIRM</name>
<feature type="transmembrane region" description="Helical" evidence="7">
    <location>
        <begin position="126"/>
        <end position="152"/>
    </location>
</feature>
<dbReference type="Gene3D" id="3.40.50.300">
    <property type="entry name" value="P-loop containing nucleotide triphosphate hydrolases"/>
    <property type="match status" value="1"/>
</dbReference>
<evidence type="ECO:0000313" key="11">
    <source>
        <dbReference type="Proteomes" id="UP000824111"/>
    </source>
</evidence>
<dbReference type="Gene3D" id="1.20.1560.10">
    <property type="entry name" value="ABC transporter type 1, transmembrane domain"/>
    <property type="match status" value="1"/>
</dbReference>
<dbReference type="InterPro" id="IPR027417">
    <property type="entry name" value="P-loop_NTPase"/>
</dbReference>
<dbReference type="InterPro" id="IPR003593">
    <property type="entry name" value="AAA+_ATPase"/>
</dbReference>
<dbReference type="GO" id="GO:0015421">
    <property type="term" value="F:ABC-type oligopeptide transporter activity"/>
    <property type="evidence" value="ECO:0007669"/>
    <property type="project" value="TreeGrafter"/>
</dbReference>
<evidence type="ECO:0000259" key="9">
    <source>
        <dbReference type="PROSITE" id="PS50929"/>
    </source>
</evidence>
<keyword evidence="3" id="KW-0547">Nucleotide-binding</keyword>
<feature type="domain" description="ABC transmembrane type-1" evidence="9">
    <location>
        <begin position="21"/>
        <end position="302"/>
    </location>
</feature>
<evidence type="ECO:0000256" key="2">
    <source>
        <dbReference type="ARBA" id="ARBA00022692"/>
    </source>
</evidence>
<keyword evidence="2 7" id="KW-0812">Transmembrane</keyword>
<keyword evidence="5 7" id="KW-1133">Transmembrane helix</keyword>
<evidence type="ECO:0000256" key="1">
    <source>
        <dbReference type="ARBA" id="ARBA00004651"/>
    </source>
</evidence>
<dbReference type="InterPro" id="IPR036640">
    <property type="entry name" value="ABC1_TM_sf"/>
</dbReference>
<dbReference type="EMBL" id="DVND01000041">
    <property type="protein sequence ID" value="HIU48050.1"/>
    <property type="molecule type" value="Genomic_DNA"/>
</dbReference>
<dbReference type="SUPFAM" id="SSF90123">
    <property type="entry name" value="ABC transporter transmembrane region"/>
    <property type="match status" value="1"/>
</dbReference>
<gene>
    <name evidence="10" type="ORF">IAB04_01655</name>
</gene>
<evidence type="ECO:0000256" key="7">
    <source>
        <dbReference type="SAM" id="Phobius"/>
    </source>
</evidence>
<evidence type="ECO:0000259" key="8">
    <source>
        <dbReference type="PROSITE" id="PS50893"/>
    </source>
</evidence>
<dbReference type="PROSITE" id="PS50893">
    <property type="entry name" value="ABC_TRANSPORTER_2"/>
    <property type="match status" value="1"/>
</dbReference>
<dbReference type="GO" id="GO:0016887">
    <property type="term" value="F:ATP hydrolysis activity"/>
    <property type="evidence" value="ECO:0007669"/>
    <property type="project" value="InterPro"/>
</dbReference>
<feature type="transmembrane region" description="Helical" evidence="7">
    <location>
        <begin position="56"/>
        <end position="73"/>
    </location>
</feature>
<evidence type="ECO:0000256" key="3">
    <source>
        <dbReference type="ARBA" id="ARBA00022741"/>
    </source>
</evidence>